<organism evidence="2 3">
    <name type="scientific">Anaeromyces robustus</name>
    <dbReference type="NCBI Taxonomy" id="1754192"/>
    <lineage>
        <taxon>Eukaryota</taxon>
        <taxon>Fungi</taxon>
        <taxon>Fungi incertae sedis</taxon>
        <taxon>Chytridiomycota</taxon>
        <taxon>Chytridiomycota incertae sedis</taxon>
        <taxon>Neocallimastigomycetes</taxon>
        <taxon>Neocallimastigales</taxon>
        <taxon>Neocallimastigaceae</taxon>
        <taxon>Anaeromyces</taxon>
    </lineage>
</organism>
<feature type="compositionally biased region" description="Basic and acidic residues" evidence="1">
    <location>
        <begin position="861"/>
        <end position="887"/>
    </location>
</feature>
<reference evidence="2 3" key="1">
    <citation type="submission" date="2016-08" db="EMBL/GenBank/DDBJ databases">
        <title>A Parts List for Fungal Cellulosomes Revealed by Comparative Genomics.</title>
        <authorList>
            <consortium name="DOE Joint Genome Institute"/>
            <person name="Haitjema C.H."/>
            <person name="Gilmore S.P."/>
            <person name="Henske J.K."/>
            <person name="Solomon K.V."/>
            <person name="De Groot R."/>
            <person name="Kuo A."/>
            <person name="Mondo S.J."/>
            <person name="Salamov A.A."/>
            <person name="Labutti K."/>
            <person name="Zhao Z."/>
            <person name="Chiniquy J."/>
            <person name="Barry K."/>
            <person name="Brewer H.M."/>
            <person name="Purvine S.O."/>
            <person name="Wright A.T."/>
            <person name="Boxma B."/>
            <person name="Van Alen T."/>
            <person name="Hackstein J.H."/>
            <person name="Baker S.E."/>
            <person name="Grigoriev I.V."/>
            <person name="O'Malley M.A."/>
        </authorList>
    </citation>
    <scope>NUCLEOTIDE SEQUENCE [LARGE SCALE GENOMIC DNA]</scope>
    <source>
        <strain evidence="2 3">S4</strain>
    </source>
</reference>
<feature type="compositionally biased region" description="Low complexity" evidence="1">
    <location>
        <begin position="78"/>
        <end position="92"/>
    </location>
</feature>
<keyword evidence="3" id="KW-1185">Reference proteome</keyword>
<dbReference type="EMBL" id="MCFG01000120">
    <property type="protein sequence ID" value="ORX81379.1"/>
    <property type="molecule type" value="Genomic_DNA"/>
</dbReference>
<feature type="compositionally biased region" description="Polar residues" evidence="1">
    <location>
        <begin position="316"/>
        <end position="326"/>
    </location>
</feature>
<comment type="caution">
    <text evidence="2">The sequence shown here is derived from an EMBL/GenBank/DDBJ whole genome shotgun (WGS) entry which is preliminary data.</text>
</comment>
<dbReference type="Proteomes" id="UP000193944">
    <property type="component" value="Unassembled WGS sequence"/>
</dbReference>
<dbReference type="AlphaFoldDB" id="A0A1Y1X6G0"/>
<reference evidence="2 3" key="2">
    <citation type="submission" date="2016-08" db="EMBL/GenBank/DDBJ databases">
        <title>Pervasive Adenine N6-methylation of Active Genes in Fungi.</title>
        <authorList>
            <consortium name="DOE Joint Genome Institute"/>
            <person name="Mondo S.J."/>
            <person name="Dannebaum R.O."/>
            <person name="Kuo R.C."/>
            <person name="Labutti K."/>
            <person name="Haridas S."/>
            <person name="Kuo A."/>
            <person name="Salamov A."/>
            <person name="Ahrendt S.R."/>
            <person name="Lipzen A."/>
            <person name="Sullivan W."/>
            <person name="Andreopoulos W.B."/>
            <person name="Clum A."/>
            <person name="Lindquist E."/>
            <person name="Daum C."/>
            <person name="Ramamoorthy G.K."/>
            <person name="Gryganskyi A."/>
            <person name="Culley D."/>
            <person name="Magnuson J.K."/>
            <person name="James T.Y."/>
            <person name="O'Malley M.A."/>
            <person name="Stajich J.E."/>
            <person name="Spatafora J.W."/>
            <person name="Visel A."/>
            <person name="Grigoriev I.V."/>
        </authorList>
    </citation>
    <scope>NUCLEOTIDE SEQUENCE [LARGE SCALE GENOMIC DNA]</scope>
    <source>
        <strain evidence="2 3">S4</strain>
    </source>
</reference>
<protein>
    <submittedName>
        <fullName evidence="2">Uncharacterized protein</fullName>
    </submittedName>
</protein>
<accession>A0A1Y1X6G0</accession>
<sequence length="986" mass="113487">METSNEANAVSILSWIFDELDTQKFGLNNNKHFNYFDDSEENIQKINHFYLSIRPFTSDLDLSNKGNGDEDGMIISSGRQNNGNNKNRPNQGEAGDLKYLRQHKEDPEKEINNTVNQSKDSSIIINNDKEKDFELGSKNLNFDCFNANISLNPEENHKYILSKELRKYKSEYRLKDLNNSSSKKLPRSLSTSVLIPPFSVPFNVKFSKITKETNNSIFNSSNRSLFNSNILSDEPENFPDKLFDKINKDFLTEEFPDNKLEKNDIDPDTVEENYDDSKDELINNNKITNSIKNTDLILEKIMDNPTDHSIKKDGNNKSTTNTKIDASSSSLSETTSSSSTLNANAKSTVNSKENIIKLSLESVMTQRNLKMSQDDLSLLDKENIKRYAYTLNEYGQSLFRLRYYLLQLKYLIDCNKDIEQIIFYKLALSQYPDSNSVRTWLKRRITREPLVHGYCLPPFSTNDDNSLVNNDIFSRPLKNKIFHSLSLDKKYQVIEPLSFEFDRKVMGTSEHKSLVSCNSNLKYCQMKQRSDIVLRTIFIKRLFQQAPEVKRLIGNERFQTLKDKALLNLQPRMSKHYKSEKTVSNSMISIKLKTNKKKGIYLQHHSKKSSYDFSGRNVRTLNNTLLPPQPVDTINSNMNGNNGKGLHSSTFNKRFEKSKSFQNVFSSNSPSKLRNCHIKHSHISSISSINGIKDVNTNNNNCYNLSNLKNTIENVSRAKINNNNIVRNINTVPINLNNDGSQVIHINNYDANNSNRVLKDIHSQKSLSSFKDLNNEEDDNIQQNFNQSDVINNYSDQDSVYSLSSMYDFNKDNNSNEKDQKSNEEDDNILNSNRTLVIYQDTKRKKESVFKKIYVLMKPKKQNDKSEKMSKHSSKDSKSKNKNKNNDIRCSSNIVDSEETINNSMEISNPNSNTLSYSNFSINNSNSSMNSNYYSNETINSNSRSINNINKNVVIVKTADNTKTKKSTKKWRINLFNKHQRNKIQS</sequence>
<feature type="region of interest" description="Disordered" evidence="1">
    <location>
        <begin position="860"/>
        <end position="891"/>
    </location>
</feature>
<feature type="region of interest" description="Disordered" evidence="1">
    <location>
        <begin position="62"/>
        <end position="95"/>
    </location>
</feature>
<feature type="compositionally biased region" description="Low complexity" evidence="1">
    <location>
        <begin position="327"/>
        <end position="341"/>
    </location>
</feature>
<evidence type="ECO:0000313" key="3">
    <source>
        <dbReference type="Proteomes" id="UP000193944"/>
    </source>
</evidence>
<name>A0A1Y1X6G0_9FUNG</name>
<evidence type="ECO:0000313" key="2">
    <source>
        <dbReference type="EMBL" id="ORX81379.1"/>
    </source>
</evidence>
<feature type="compositionally biased region" description="Basic and acidic residues" evidence="1">
    <location>
        <begin position="305"/>
        <end position="315"/>
    </location>
</feature>
<proteinExistence type="predicted"/>
<feature type="region of interest" description="Disordered" evidence="1">
    <location>
        <begin position="258"/>
        <end position="277"/>
    </location>
</feature>
<dbReference type="OrthoDB" id="2152828at2759"/>
<feature type="region of interest" description="Disordered" evidence="1">
    <location>
        <begin position="806"/>
        <end position="829"/>
    </location>
</feature>
<feature type="region of interest" description="Disordered" evidence="1">
    <location>
        <begin position="305"/>
        <end position="345"/>
    </location>
</feature>
<evidence type="ECO:0000256" key="1">
    <source>
        <dbReference type="SAM" id="MobiDB-lite"/>
    </source>
</evidence>
<gene>
    <name evidence="2" type="ORF">BCR32DRAFT_268320</name>
</gene>
<feature type="compositionally biased region" description="Basic and acidic residues" evidence="1">
    <location>
        <begin position="809"/>
        <end position="823"/>
    </location>
</feature>